<evidence type="ECO:0000256" key="1">
    <source>
        <dbReference type="ARBA" id="ARBA00004442"/>
    </source>
</evidence>
<evidence type="ECO:0000256" key="2">
    <source>
        <dbReference type="ARBA" id="ARBA00006275"/>
    </source>
</evidence>
<dbReference type="PROSITE" id="PS51257">
    <property type="entry name" value="PROKAR_LIPOPROTEIN"/>
    <property type="match status" value="1"/>
</dbReference>
<dbReference type="Pfam" id="PF14322">
    <property type="entry name" value="SusD-like_3"/>
    <property type="match status" value="1"/>
</dbReference>
<dbReference type="Gene3D" id="1.25.40.390">
    <property type="match status" value="1"/>
</dbReference>
<evidence type="ECO:0000256" key="5">
    <source>
        <dbReference type="ARBA" id="ARBA00023237"/>
    </source>
</evidence>
<dbReference type="InterPro" id="IPR033985">
    <property type="entry name" value="SusD-like_N"/>
</dbReference>
<dbReference type="EMBL" id="FMZH01000007">
    <property type="protein sequence ID" value="SDD70436.1"/>
    <property type="molecule type" value="Genomic_DNA"/>
</dbReference>
<dbReference type="STRING" id="390242.SAMN04488024_107152"/>
<keyword evidence="5" id="KW-0998">Cell outer membrane</keyword>
<protein>
    <submittedName>
        <fullName evidence="8">SusD family protein</fullName>
    </submittedName>
</protein>
<dbReference type="InterPro" id="IPR011990">
    <property type="entry name" value="TPR-like_helical_dom_sf"/>
</dbReference>
<dbReference type="SUPFAM" id="SSF48452">
    <property type="entry name" value="TPR-like"/>
    <property type="match status" value="1"/>
</dbReference>
<organism evidence="8 9">
    <name type="scientific">Pedobacter soli</name>
    <dbReference type="NCBI Taxonomy" id="390242"/>
    <lineage>
        <taxon>Bacteria</taxon>
        <taxon>Pseudomonadati</taxon>
        <taxon>Bacteroidota</taxon>
        <taxon>Sphingobacteriia</taxon>
        <taxon>Sphingobacteriales</taxon>
        <taxon>Sphingobacteriaceae</taxon>
        <taxon>Pedobacter</taxon>
    </lineage>
</organism>
<accession>A0A1G6WZH1</accession>
<evidence type="ECO:0000313" key="9">
    <source>
        <dbReference type="Proteomes" id="UP000199455"/>
    </source>
</evidence>
<dbReference type="Proteomes" id="UP000199455">
    <property type="component" value="Unassembled WGS sequence"/>
</dbReference>
<reference evidence="9" key="1">
    <citation type="submission" date="2016-10" db="EMBL/GenBank/DDBJ databases">
        <authorList>
            <person name="Varghese N."/>
            <person name="Submissions S."/>
        </authorList>
    </citation>
    <scope>NUCLEOTIDE SEQUENCE [LARGE SCALE GENOMIC DNA]</scope>
    <source>
        <strain evidence="9">DSM 18609</strain>
    </source>
</reference>
<evidence type="ECO:0000256" key="4">
    <source>
        <dbReference type="ARBA" id="ARBA00023136"/>
    </source>
</evidence>
<feature type="domain" description="RagB/SusD" evidence="6">
    <location>
        <begin position="345"/>
        <end position="453"/>
    </location>
</feature>
<evidence type="ECO:0000256" key="3">
    <source>
        <dbReference type="ARBA" id="ARBA00022729"/>
    </source>
</evidence>
<dbReference type="GO" id="GO:0009279">
    <property type="term" value="C:cell outer membrane"/>
    <property type="evidence" value="ECO:0007669"/>
    <property type="project" value="UniProtKB-SubCell"/>
</dbReference>
<keyword evidence="9" id="KW-1185">Reference proteome</keyword>
<dbReference type="CDD" id="cd08977">
    <property type="entry name" value="SusD"/>
    <property type="match status" value="1"/>
</dbReference>
<comment type="similarity">
    <text evidence="2">Belongs to the SusD family.</text>
</comment>
<evidence type="ECO:0000259" key="6">
    <source>
        <dbReference type="Pfam" id="PF07980"/>
    </source>
</evidence>
<dbReference type="InterPro" id="IPR012944">
    <property type="entry name" value="SusD_RagB_dom"/>
</dbReference>
<dbReference type="RefSeq" id="WP_090770379.1">
    <property type="nucleotide sequence ID" value="NZ_FMZH01000007.1"/>
</dbReference>
<feature type="domain" description="SusD-like N-terminal" evidence="7">
    <location>
        <begin position="31"/>
        <end position="232"/>
    </location>
</feature>
<proteinExistence type="inferred from homology"/>
<sequence length="463" mass="51774">MKKQKLLSDRISIPITIALIISFTMSCGKSFLDKKPDSALVIPQSLDDFQALLDNYRYFVQNVSPSLNQTAADDLLISDAGLKALQAHERDSYIWSKDLQMFSVDWDYPYRQVFYCNIVLDGIETIDVSDQNRKMYNAVKGMALFLRAQAFFALSQTFCEPFIPSGNNESLGVPLPNTSDVTKRFDRGTVAEVYDQIVSDLTQAVELLPEKTVYLSRPSKIAANALLSRAYLSMGLYEEAGAAANDALNKYSTLIDYNALNMSSTRAFPLALSAGNAEMIYYSSLILNTFSSSAQTGVAPELYSQYEVSDLRKSAFFINKGIGILNYRGSYSGDAYLFCGLATDELYLIRAESFARKGNIAAAMQDLNTLLVKRYKTGTYVARTAPSAQEALAIILTERRKELIGRGIRWSDLRRLNREPQFSVTLKKTVDGKEISLPPNDLRYVFPIPLSELAYHDIPQNPR</sequence>
<dbReference type="Pfam" id="PF07980">
    <property type="entry name" value="SusD_RagB"/>
    <property type="match status" value="1"/>
</dbReference>
<gene>
    <name evidence="8" type="ORF">SAMN04488024_107152</name>
</gene>
<evidence type="ECO:0000313" key="8">
    <source>
        <dbReference type="EMBL" id="SDD70436.1"/>
    </source>
</evidence>
<evidence type="ECO:0000259" key="7">
    <source>
        <dbReference type="Pfam" id="PF14322"/>
    </source>
</evidence>
<keyword evidence="3" id="KW-0732">Signal</keyword>
<name>A0A1G6WZH1_9SPHI</name>
<comment type="subcellular location">
    <subcellularLocation>
        <location evidence="1">Cell outer membrane</location>
    </subcellularLocation>
</comment>
<keyword evidence="4" id="KW-0472">Membrane</keyword>
<dbReference type="AlphaFoldDB" id="A0A1G6WZH1"/>